<evidence type="ECO:0000313" key="2">
    <source>
        <dbReference type="Proteomes" id="UP001501578"/>
    </source>
</evidence>
<comment type="caution">
    <text evidence="1">The sequence shown here is derived from an EMBL/GenBank/DDBJ whole genome shotgun (WGS) entry which is preliminary data.</text>
</comment>
<keyword evidence="2" id="KW-1185">Reference proteome</keyword>
<gene>
    <name evidence="1" type="ORF">GCM10009560_06970</name>
</gene>
<organism evidence="1 2">
    <name type="scientific">Nonomuraea longicatena</name>
    <dbReference type="NCBI Taxonomy" id="83682"/>
    <lineage>
        <taxon>Bacteria</taxon>
        <taxon>Bacillati</taxon>
        <taxon>Actinomycetota</taxon>
        <taxon>Actinomycetes</taxon>
        <taxon>Streptosporangiales</taxon>
        <taxon>Streptosporangiaceae</taxon>
        <taxon>Nonomuraea</taxon>
    </lineage>
</organism>
<protein>
    <submittedName>
        <fullName evidence="1">Uncharacterized protein</fullName>
    </submittedName>
</protein>
<reference evidence="2" key="1">
    <citation type="journal article" date="2019" name="Int. J. Syst. Evol. Microbiol.">
        <title>The Global Catalogue of Microorganisms (GCM) 10K type strain sequencing project: providing services to taxonomists for standard genome sequencing and annotation.</title>
        <authorList>
            <consortium name="The Broad Institute Genomics Platform"/>
            <consortium name="The Broad Institute Genome Sequencing Center for Infectious Disease"/>
            <person name="Wu L."/>
            <person name="Ma J."/>
        </authorList>
    </citation>
    <scope>NUCLEOTIDE SEQUENCE [LARGE SCALE GENOMIC DNA]</scope>
    <source>
        <strain evidence="2">JCM 11136</strain>
    </source>
</reference>
<accession>A0ABP3Z5J1</accession>
<evidence type="ECO:0000313" key="1">
    <source>
        <dbReference type="EMBL" id="GAA0914034.1"/>
    </source>
</evidence>
<dbReference type="EMBL" id="BAAAHQ010000001">
    <property type="protein sequence ID" value="GAA0914034.1"/>
    <property type="molecule type" value="Genomic_DNA"/>
</dbReference>
<proteinExistence type="predicted"/>
<sequence>MLLMLDSLIVPMLVTTDLPPDTDLAEFGTLLTGAARALPYDCFLAGAVFWLDRPAPVRQRPAAELRFAALLGRLAVAGRGHTARTVVADVRHAVSAAVASSYGGGTATPAVLAIRERDIRERTPETALRISTLDAAPNLTTTARALL</sequence>
<dbReference type="Proteomes" id="UP001501578">
    <property type="component" value="Unassembled WGS sequence"/>
</dbReference>
<name>A0ABP3Z5J1_9ACTN</name>